<protein>
    <submittedName>
        <fullName evidence="3">Uncharacterized protein</fullName>
    </submittedName>
</protein>
<evidence type="ECO:0000313" key="4">
    <source>
        <dbReference type="Proteomes" id="UP001196413"/>
    </source>
</evidence>
<evidence type="ECO:0000256" key="1">
    <source>
        <dbReference type="ARBA" id="ARBA00010090"/>
    </source>
</evidence>
<keyword evidence="2" id="KW-0472">Membrane</keyword>
<feature type="transmembrane region" description="Helical" evidence="2">
    <location>
        <begin position="9"/>
        <end position="30"/>
    </location>
</feature>
<keyword evidence="2" id="KW-0812">Transmembrane</keyword>
<evidence type="ECO:0000256" key="2">
    <source>
        <dbReference type="SAM" id="Phobius"/>
    </source>
</evidence>
<name>A0AAD5NDD6_PARTN</name>
<keyword evidence="4" id="KW-1185">Reference proteome</keyword>
<sequence>MNSRIEKEAVISGVGVGAVSVAGGGIRLLLRESASVQSAIAKGTVHAAIGISIAIDLLTVLLSVKDIMKGSRSEMAEKLRNIARELKSSREEIKHLLLLDPL</sequence>
<gene>
    <name evidence="3" type="ORF">KIN20_025493</name>
</gene>
<accession>A0AAD5NDD6</accession>
<evidence type="ECO:0000313" key="3">
    <source>
        <dbReference type="EMBL" id="KAJ1365249.1"/>
    </source>
</evidence>
<dbReference type="Proteomes" id="UP001196413">
    <property type="component" value="Unassembled WGS sequence"/>
</dbReference>
<keyword evidence="2" id="KW-1133">Transmembrane helix</keyword>
<dbReference type="InterPro" id="IPR008405">
    <property type="entry name" value="ApoL"/>
</dbReference>
<reference evidence="3" key="1">
    <citation type="submission" date="2021-06" db="EMBL/GenBank/DDBJ databases">
        <title>Parelaphostrongylus tenuis whole genome reference sequence.</title>
        <authorList>
            <person name="Garwood T.J."/>
            <person name="Larsen P.A."/>
            <person name="Fountain-Jones N.M."/>
            <person name="Garbe J.R."/>
            <person name="Macchietto M.G."/>
            <person name="Kania S.A."/>
            <person name="Gerhold R.W."/>
            <person name="Richards J.E."/>
            <person name="Wolf T.M."/>
        </authorList>
    </citation>
    <scope>NUCLEOTIDE SEQUENCE</scope>
    <source>
        <strain evidence="3">MNPRO001-30</strain>
        <tissue evidence="3">Meninges</tissue>
    </source>
</reference>
<dbReference type="EMBL" id="JAHQIW010005206">
    <property type="protein sequence ID" value="KAJ1365249.1"/>
    <property type="molecule type" value="Genomic_DNA"/>
</dbReference>
<dbReference type="GO" id="GO:0005576">
    <property type="term" value="C:extracellular region"/>
    <property type="evidence" value="ECO:0007669"/>
    <property type="project" value="InterPro"/>
</dbReference>
<dbReference type="Pfam" id="PF05461">
    <property type="entry name" value="ApoL"/>
    <property type="match status" value="1"/>
</dbReference>
<comment type="similarity">
    <text evidence="1">Belongs to the apolipoprotein L family.</text>
</comment>
<dbReference type="GO" id="GO:0008289">
    <property type="term" value="F:lipid binding"/>
    <property type="evidence" value="ECO:0007669"/>
    <property type="project" value="InterPro"/>
</dbReference>
<dbReference type="AlphaFoldDB" id="A0AAD5NDD6"/>
<organism evidence="3 4">
    <name type="scientific">Parelaphostrongylus tenuis</name>
    <name type="common">Meningeal worm</name>
    <dbReference type="NCBI Taxonomy" id="148309"/>
    <lineage>
        <taxon>Eukaryota</taxon>
        <taxon>Metazoa</taxon>
        <taxon>Ecdysozoa</taxon>
        <taxon>Nematoda</taxon>
        <taxon>Chromadorea</taxon>
        <taxon>Rhabditida</taxon>
        <taxon>Rhabditina</taxon>
        <taxon>Rhabditomorpha</taxon>
        <taxon>Strongyloidea</taxon>
        <taxon>Metastrongylidae</taxon>
        <taxon>Parelaphostrongylus</taxon>
    </lineage>
</organism>
<comment type="caution">
    <text evidence="3">The sequence shown here is derived from an EMBL/GenBank/DDBJ whole genome shotgun (WGS) entry which is preliminary data.</text>
</comment>
<dbReference type="GO" id="GO:0042157">
    <property type="term" value="P:lipoprotein metabolic process"/>
    <property type="evidence" value="ECO:0007669"/>
    <property type="project" value="InterPro"/>
</dbReference>
<feature type="transmembrane region" description="Helical" evidence="2">
    <location>
        <begin position="45"/>
        <end position="64"/>
    </location>
</feature>
<dbReference type="GO" id="GO:0006869">
    <property type="term" value="P:lipid transport"/>
    <property type="evidence" value="ECO:0007669"/>
    <property type="project" value="InterPro"/>
</dbReference>
<proteinExistence type="inferred from homology"/>